<dbReference type="EMBL" id="CP017253">
    <property type="protein sequence ID" value="AOR24610.1"/>
    <property type="molecule type" value="Genomic_DNA"/>
</dbReference>
<sequence length="490" mass="54285">MDNKKIIAVKNKILLALFLSSILLRGAFDYYLKAPIESVIAVVGSGLILSIIQFILIKKKYTTQSMYFMIFSISVIGVILMSTSPTISNLMIFYAALFMIILYQEAIPIIIQCIVSTFFMSYFFIKNKETIFSNMGFDQLVFLILYIFSGLVICTLLCVLTKRTYMVLEEKIKESNEAKSKTELLLCRLTETIESLNESSNGISNGINTTAEVSNQISTASNEVANKATKEVETMNNIQSFMQLGEQGLREVTDAVEIMSKLSSSTKDGVLQGVSKVNDLSNEMTKVKENIVSTVNLIDNLNEENSKIIKIIDTVSEIAEQTNLLALNASIEAARAGEHGKGFAVVADEVKKLAENSKVSTNQIATILNSISQRTKDVFGKIIKEKNSIETCNEHTDIVKDLFKNINDNTTNVLEHSKNVDQQVKGLVTIFSSTTKEVDSISENVENTASAMEEISANISELNNNIDEISNAYKNIDELSCKLSKIQNSN</sequence>
<dbReference type="InterPro" id="IPR004089">
    <property type="entry name" value="MCPsignal_dom"/>
</dbReference>
<feature type="coiled-coil region" evidence="3">
    <location>
        <begin position="445"/>
        <end position="489"/>
    </location>
</feature>
<dbReference type="GO" id="GO:0016020">
    <property type="term" value="C:membrane"/>
    <property type="evidence" value="ECO:0007669"/>
    <property type="project" value="InterPro"/>
</dbReference>
<keyword evidence="4" id="KW-0812">Transmembrane</keyword>
<dbReference type="STRING" id="394958.BGI42_13050"/>
<evidence type="ECO:0000313" key="6">
    <source>
        <dbReference type="EMBL" id="AOR24610.1"/>
    </source>
</evidence>
<feature type="transmembrane region" description="Helical" evidence="4">
    <location>
        <begin position="68"/>
        <end position="101"/>
    </location>
</feature>
<name>A0A1D7XN44_9CLOT</name>
<keyword evidence="7" id="KW-1185">Reference proteome</keyword>
<keyword evidence="4" id="KW-1133">Transmembrane helix</keyword>
<feature type="transmembrane region" description="Helical" evidence="4">
    <location>
        <begin position="107"/>
        <end position="125"/>
    </location>
</feature>
<gene>
    <name evidence="6" type="ORF">BGI42_13050</name>
</gene>
<dbReference type="SMART" id="SM00283">
    <property type="entry name" value="MA"/>
    <property type="match status" value="1"/>
</dbReference>
<feature type="transmembrane region" description="Helical" evidence="4">
    <location>
        <begin position="39"/>
        <end position="56"/>
    </location>
</feature>
<organism evidence="6 7">
    <name type="scientific">Clostridium taeniosporum</name>
    <dbReference type="NCBI Taxonomy" id="394958"/>
    <lineage>
        <taxon>Bacteria</taxon>
        <taxon>Bacillati</taxon>
        <taxon>Bacillota</taxon>
        <taxon>Clostridia</taxon>
        <taxon>Eubacteriales</taxon>
        <taxon>Clostridiaceae</taxon>
        <taxon>Clostridium</taxon>
    </lineage>
</organism>
<dbReference type="Pfam" id="PF00015">
    <property type="entry name" value="MCPsignal"/>
    <property type="match status" value="1"/>
</dbReference>
<reference evidence="7" key="1">
    <citation type="submission" date="2016-09" db="EMBL/GenBank/DDBJ databases">
        <title>Genomics of Clostridium taeniosporum, an organism which forms endospores with ribbon-like appendages.</title>
        <authorList>
            <person name="Walker J.R."/>
        </authorList>
    </citation>
    <scope>NUCLEOTIDE SEQUENCE [LARGE SCALE GENOMIC DNA]</scope>
    <source>
        <strain evidence="7">1/k</strain>
    </source>
</reference>
<keyword evidence="1 2" id="KW-0807">Transducer</keyword>
<dbReference type="KEGG" id="ctae:BGI42_13050"/>
<dbReference type="GO" id="GO:0007165">
    <property type="term" value="P:signal transduction"/>
    <property type="evidence" value="ECO:0007669"/>
    <property type="project" value="UniProtKB-KW"/>
</dbReference>
<evidence type="ECO:0000313" key="7">
    <source>
        <dbReference type="Proteomes" id="UP000094652"/>
    </source>
</evidence>
<dbReference type="PANTHER" id="PTHR32089">
    <property type="entry name" value="METHYL-ACCEPTING CHEMOTAXIS PROTEIN MCPB"/>
    <property type="match status" value="1"/>
</dbReference>
<dbReference type="OrthoDB" id="9814363at2"/>
<dbReference type="RefSeq" id="WP_069680737.1">
    <property type="nucleotide sequence ID" value="NZ_CP017253.2"/>
</dbReference>
<feature type="domain" description="Methyl-accepting transducer" evidence="5">
    <location>
        <begin position="206"/>
        <end position="463"/>
    </location>
</feature>
<evidence type="ECO:0000256" key="2">
    <source>
        <dbReference type="PROSITE-ProRule" id="PRU00284"/>
    </source>
</evidence>
<dbReference type="Proteomes" id="UP000094652">
    <property type="component" value="Chromosome"/>
</dbReference>
<proteinExistence type="predicted"/>
<protein>
    <submittedName>
        <fullName evidence="6">Chemotaxis protein</fullName>
    </submittedName>
</protein>
<keyword evidence="3" id="KW-0175">Coiled coil</keyword>
<accession>A0A1D7XN44</accession>
<keyword evidence="4" id="KW-0472">Membrane</keyword>
<dbReference type="SUPFAM" id="SSF58104">
    <property type="entry name" value="Methyl-accepting chemotaxis protein (MCP) signaling domain"/>
    <property type="match status" value="1"/>
</dbReference>
<feature type="transmembrane region" description="Helical" evidence="4">
    <location>
        <begin position="137"/>
        <end position="160"/>
    </location>
</feature>
<evidence type="ECO:0000256" key="4">
    <source>
        <dbReference type="SAM" id="Phobius"/>
    </source>
</evidence>
<dbReference type="Gene3D" id="1.10.287.950">
    <property type="entry name" value="Methyl-accepting chemotaxis protein"/>
    <property type="match status" value="1"/>
</dbReference>
<dbReference type="PANTHER" id="PTHR32089:SF112">
    <property type="entry name" value="LYSOZYME-LIKE PROTEIN-RELATED"/>
    <property type="match status" value="1"/>
</dbReference>
<evidence type="ECO:0000256" key="3">
    <source>
        <dbReference type="SAM" id="Coils"/>
    </source>
</evidence>
<evidence type="ECO:0000259" key="5">
    <source>
        <dbReference type="PROSITE" id="PS50111"/>
    </source>
</evidence>
<dbReference type="PROSITE" id="PS50111">
    <property type="entry name" value="CHEMOTAXIS_TRANSDUC_2"/>
    <property type="match status" value="1"/>
</dbReference>
<dbReference type="AlphaFoldDB" id="A0A1D7XN44"/>
<evidence type="ECO:0000256" key="1">
    <source>
        <dbReference type="ARBA" id="ARBA00023224"/>
    </source>
</evidence>